<keyword evidence="1" id="KW-0732">Signal</keyword>
<keyword evidence="3" id="KW-1185">Reference proteome</keyword>
<dbReference type="Proteomes" id="UP000007148">
    <property type="component" value="Unassembled WGS sequence"/>
</dbReference>
<proteinExistence type="predicted"/>
<dbReference type="EMBL" id="CAFZ01000067">
    <property type="protein sequence ID" value="CCA69923.1"/>
    <property type="molecule type" value="Genomic_DNA"/>
</dbReference>
<dbReference type="AlphaFoldDB" id="G4TF28"/>
<evidence type="ECO:0000313" key="3">
    <source>
        <dbReference type="Proteomes" id="UP000007148"/>
    </source>
</evidence>
<sequence length="130" mass="13693">MKLPCAVTLLAAVLAQAATPDVVCPVYVPPADDLVAVVCPTTCTVKPTVTATLTTRITKTIIRPTTYSCPRLDVRTAAPEPVAAVACPTWTRSTSTLPCSVCTAFPTTRTVTAVVTQYVKPTEDVIMCPL</sequence>
<gene>
    <name evidence="2" type="ORF">PIIN_03863</name>
</gene>
<reference evidence="2 3" key="1">
    <citation type="journal article" date="2011" name="PLoS Pathog.">
        <title>Endophytic Life Strategies Decoded by Genome and Transcriptome Analyses of the Mutualistic Root Symbiont Piriformospora indica.</title>
        <authorList>
            <person name="Zuccaro A."/>
            <person name="Lahrmann U."/>
            <person name="Guldener U."/>
            <person name="Langen G."/>
            <person name="Pfiffi S."/>
            <person name="Biedenkopf D."/>
            <person name="Wong P."/>
            <person name="Samans B."/>
            <person name="Grimm C."/>
            <person name="Basiewicz M."/>
            <person name="Murat C."/>
            <person name="Martin F."/>
            <person name="Kogel K.H."/>
        </authorList>
    </citation>
    <scope>NUCLEOTIDE SEQUENCE [LARGE SCALE GENOMIC DNA]</scope>
    <source>
        <strain evidence="2 3">DSM 11827</strain>
    </source>
</reference>
<evidence type="ECO:0000256" key="1">
    <source>
        <dbReference type="SAM" id="SignalP"/>
    </source>
</evidence>
<dbReference type="InParanoid" id="G4TF28"/>
<comment type="caution">
    <text evidence="2">The sequence shown here is derived from an EMBL/GenBank/DDBJ whole genome shotgun (WGS) entry which is preliminary data.</text>
</comment>
<feature type="chain" id="PRO_5003468451" evidence="1">
    <location>
        <begin position="18"/>
        <end position="130"/>
    </location>
</feature>
<dbReference type="HOGENOM" id="CLU_1938960_0_0_1"/>
<protein>
    <submittedName>
        <fullName evidence="2">Uncharacterized protein</fullName>
    </submittedName>
</protein>
<evidence type="ECO:0000313" key="2">
    <source>
        <dbReference type="EMBL" id="CCA69923.1"/>
    </source>
</evidence>
<organism evidence="2 3">
    <name type="scientific">Serendipita indica (strain DSM 11827)</name>
    <name type="common">Root endophyte fungus</name>
    <name type="synonym">Piriformospora indica</name>
    <dbReference type="NCBI Taxonomy" id="1109443"/>
    <lineage>
        <taxon>Eukaryota</taxon>
        <taxon>Fungi</taxon>
        <taxon>Dikarya</taxon>
        <taxon>Basidiomycota</taxon>
        <taxon>Agaricomycotina</taxon>
        <taxon>Agaricomycetes</taxon>
        <taxon>Sebacinales</taxon>
        <taxon>Serendipitaceae</taxon>
        <taxon>Serendipita</taxon>
    </lineage>
</organism>
<accession>G4TF28</accession>
<feature type="signal peptide" evidence="1">
    <location>
        <begin position="1"/>
        <end position="17"/>
    </location>
</feature>
<name>G4TF28_SERID</name>